<dbReference type="InterPro" id="IPR036388">
    <property type="entry name" value="WH-like_DNA-bd_sf"/>
</dbReference>
<keyword evidence="1" id="KW-0547">Nucleotide-binding</keyword>
<dbReference type="PROSITE" id="PS50043">
    <property type="entry name" value="HTH_LUXR_2"/>
    <property type="match status" value="1"/>
</dbReference>
<sequence>MERYEVMTTERTPLAGREPELGRLDRLLADLTGDQAGDAHGRPAVLDVSGEPGIGKSRLVHELCSRATRRGATVLRGRATEYEHHIPFQPFIDAFADLDPEAVASFPAAAEVAPVLSGAPRHADRFGLHRATAALLTHAAASPLVVVLDDMHWADDASLELLDHLVRHPVRARVLLVLGRRDRQSPAPLAATLTRGADTGAVHRTVLGPLGERECVELLTPDLAHDEAVRLYRASEGNPLYLLSLLQARREGAPVSRLSTTGLDALLLDELTPLTPAQRRLVEAVAVLGDHATPALLGPVTGREQAELAADLAVLTRRDLLRTGRHGRLTLRHPVLRGLVHDGTDPWRRTETHRLAAAELALAGAPPAERAHHAERSMTGWDPQSAAMLTEAAEQASHTAPASCAHWLEVVLRHLPHTPEHLRRRGELMLLRARSLGACGRLRESRDLLHEVMALPDPGDGSGSRTSAVVLCAVMERHLGRYTEAVALLRRELSRTDPAPSPADQVALGLELGHSAPHHTSYPAVRSTVARTLEVARSLGDEAGVAGALAVGALGEAYEGATATAADFARRAAALVDSLPDDDLTGLCEPLARLGWAEAFLERFADAERHADRGLVVARRTGQLHLLPHLLLCKAHVRIQSCRLASAVELADEAEDIARGIGSDELLAFVLGTKAHALVDACPPGDPRPLTVAEEAVAAAGLGLNWWASIAWCALGYAALTAGDPVRAREAMLRAGGPGLHRLQPSMRPLFMEILVTATVVTGDLDEAKEWAERAQEEAESLDLPVQRASAMRSAAHIHLGLGDGRAAAELFVSAADESARSGAAFWQAFSLLLSAPALAADPSPNGARRGEAAWRRGQRIAAAGGCGMLSGLAEAVRPAVADAADGPERRLAELTAREREIAGLVTEGLTSPVIAARLCLSRRTVETHISKIYRKTGVSSRAALAGLMTGRPPGHSFSG</sequence>
<dbReference type="InterPro" id="IPR041664">
    <property type="entry name" value="AAA_16"/>
</dbReference>
<dbReference type="InterPro" id="IPR000792">
    <property type="entry name" value="Tscrpt_reg_LuxR_C"/>
</dbReference>
<dbReference type="GO" id="GO:0005524">
    <property type="term" value="F:ATP binding"/>
    <property type="evidence" value="ECO:0007669"/>
    <property type="project" value="UniProtKB-KW"/>
</dbReference>
<accession>L7FGE4</accession>
<dbReference type="CDD" id="cd06170">
    <property type="entry name" value="LuxR_C_like"/>
    <property type="match status" value="1"/>
</dbReference>
<keyword evidence="5" id="KW-1185">Reference proteome</keyword>
<dbReference type="SMART" id="SM00421">
    <property type="entry name" value="HTH_LUXR"/>
    <property type="match status" value="1"/>
</dbReference>
<dbReference type="PANTHER" id="PTHR16305">
    <property type="entry name" value="TESTICULAR SOLUBLE ADENYLYL CYCLASE"/>
    <property type="match status" value="1"/>
</dbReference>
<dbReference type="SUPFAM" id="SSF52540">
    <property type="entry name" value="P-loop containing nucleoside triphosphate hydrolases"/>
    <property type="match status" value="1"/>
</dbReference>
<dbReference type="Pfam" id="PF13191">
    <property type="entry name" value="AAA_16"/>
    <property type="match status" value="1"/>
</dbReference>
<dbReference type="SUPFAM" id="SSF46894">
    <property type="entry name" value="C-terminal effector domain of the bipartite response regulators"/>
    <property type="match status" value="1"/>
</dbReference>
<dbReference type="PANTHER" id="PTHR16305:SF35">
    <property type="entry name" value="TRANSCRIPTIONAL ACTIVATOR DOMAIN"/>
    <property type="match status" value="1"/>
</dbReference>
<evidence type="ECO:0000313" key="4">
    <source>
        <dbReference type="EMBL" id="ELP69765.1"/>
    </source>
</evidence>
<organism evidence="4 5">
    <name type="scientific">Streptomyces turgidiscabies (strain Car8)</name>
    <dbReference type="NCBI Taxonomy" id="698760"/>
    <lineage>
        <taxon>Bacteria</taxon>
        <taxon>Bacillati</taxon>
        <taxon>Actinomycetota</taxon>
        <taxon>Actinomycetes</taxon>
        <taxon>Kitasatosporales</taxon>
        <taxon>Streptomycetaceae</taxon>
        <taxon>Streptomyces</taxon>
    </lineage>
</organism>
<dbReference type="Pfam" id="PF00196">
    <property type="entry name" value="GerE"/>
    <property type="match status" value="1"/>
</dbReference>
<dbReference type="AlphaFoldDB" id="L7FGE4"/>
<evidence type="ECO:0000313" key="5">
    <source>
        <dbReference type="Proteomes" id="UP000010931"/>
    </source>
</evidence>
<dbReference type="InterPro" id="IPR011990">
    <property type="entry name" value="TPR-like_helical_dom_sf"/>
</dbReference>
<dbReference type="GO" id="GO:0005737">
    <property type="term" value="C:cytoplasm"/>
    <property type="evidence" value="ECO:0007669"/>
    <property type="project" value="TreeGrafter"/>
</dbReference>
<feature type="domain" description="HTH luxR-type" evidence="3">
    <location>
        <begin position="888"/>
        <end position="953"/>
    </location>
</feature>
<dbReference type="GO" id="GO:0003677">
    <property type="term" value="F:DNA binding"/>
    <property type="evidence" value="ECO:0007669"/>
    <property type="project" value="InterPro"/>
</dbReference>
<dbReference type="SUPFAM" id="SSF48452">
    <property type="entry name" value="TPR-like"/>
    <property type="match status" value="1"/>
</dbReference>
<protein>
    <submittedName>
        <fullName evidence="4">Transcriptional regulator, LuxR family</fullName>
    </submittedName>
</protein>
<dbReference type="PRINTS" id="PR00038">
    <property type="entry name" value="HTHLUXR"/>
</dbReference>
<dbReference type="InterPro" id="IPR027417">
    <property type="entry name" value="P-loop_NTPase"/>
</dbReference>
<dbReference type="Gene3D" id="1.25.40.10">
    <property type="entry name" value="Tetratricopeptide repeat domain"/>
    <property type="match status" value="1"/>
</dbReference>
<proteinExistence type="predicted"/>
<gene>
    <name evidence="4" type="ORF">STRTUCAR8_00871</name>
</gene>
<dbReference type="PATRIC" id="fig|698760.3.peg.1534"/>
<dbReference type="GO" id="GO:0006355">
    <property type="term" value="P:regulation of DNA-templated transcription"/>
    <property type="evidence" value="ECO:0007669"/>
    <property type="project" value="InterPro"/>
</dbReference>
<keyword evidence="2" id="KW-0067">ATP-binding</keyword>
<dbReference type="STRING" id="85558.T45_06835"/>
<evidence type="ECO:0000259" key="3">
    <source>
        <dbReference type="PROSITE" id="PS50043"/>
    </source>
</evidence>
<dbReference type="EMBL" id="AEJB01000123">
    <property type="protein sequence ID" value="ELP69765.1"/>
    <property type="molecule type" value="Genomic_DNA"/>
</dbReference>
<dbReference type="Proteomes" id="UP000010931">
    <property type="component" value="Unassembled WGS sequence"/>
</dbReference>
<evidence type="ECO:0000256" key="2">
    <source>
        <dbReference type="ARBA" id="ARBA00022840"/>
    </source>
</evidence>
<evidence type="ECO:0000256" key="1">
    <source>
        <dbReference type="ARBA" id="ARBA00022741"/>
    </source>
</evidence>
<dbReference type="GO" id="GO:0004016">
    <property type="term" value="F:adenylate cyclase activity"/>
    <property type="evidence" value="ECO:0007669"/>
    <property type="project" value="TreeGrafter"/>
</dbReference>
<comment type="caution">
    <text evidence="4">The sequence shown here is derived from an EMBL/GenBank/DDBJ whole genome shotgun (WGS) entry which is preliminary data.</text>
</comment>
<dbReference type="InterPro" id="IPR016032">
    <property type="entry name" value="Sig_transdc_resp-reg_C-effctor"/>
</dbReference>
<dbReference type="Gene3D" id="1.10.10.10">
    <property type="entry name" value="Winged helix-like DNA-binding domain superfamily/Winged helix DNA-binding domain"/>
    <property type="match status" value="1"/>
</dbReference>
<reference evidence="4 5" key="1">
    <citation type="journal article" date="2011" name="Plasmid">
        <title>Streptomyces turgidiscabies Car8 contains a modular pathogenicity island that shares virulence genes with other actinobacterial plant pathogens.</title>
        <authorList>
            <person name="Huguet-Tapia J.C."/>
            <person name="Badger J.H."/>
            <person name="Loria R."/>
            <person name="Pettis G.S."/>
        </authorList>
    </citation>
    <scope>NUCLEOTIDE SEQUENCE [LARGE SCALE GENOMIC DNA]</scope>
    <source>
        <strain evidence="4 5">Car8</strain>
    </source>
</reference>
<name>L7FGE4_STRT8</name>